<dbReference type="InterPro" id="IPR008279">
    <property type="entry name" value="PEP-util_enz_mobile_dom"/>
</dbReference>
<dbReference type="Gene3D" id="3.50.30.10">
    <property type="entry name" value="Phosphohistidine domain"/>
    <property type="match status" value="1"/>
</dbReference>
<dbReference type="Pfam" id="PF00391">
    <property type="entry name" value="PEP-utilizers"/>
    <property type="match status" value="1"/>
</dbReference>
<keyword evidence="6" id="KW-0460">Magnesium</keyword>
<dbReference type="Pfam" id="PF05524">
    <property type="entry name" value="PEP-utilisers_N"/>
    <property type="match status" value="1"/>
</dbReference>
<dbReference type="InterPro" id="IPR050499">
    <property type="entry name" value="PEP-utilizing_PTS_enzyme"/>
</dbReference>
<comment type="cofactor">
    <cofactor evidence="1">
        <name>Mg(2+)</name>
        <dbReference type="ChEBI" id="CHEBI:18420"/>
    </cofactor>
</comment>
<comment type="similarity">
    <text evidence="2">Belongs to the PEP-utilizing enzyme family.</text>
</comment>
<feature type="domain" description="PEP-utilising enzyme mobile" evidence="8">
    <location>
        <begin position="192"/>
        <end position="259"/>
    </location>
</feature>
<dbReference type="OrthoDB" id="9765468at2"/>
<keyword evidence="4" id="KW-0479">Metal-binding</keyword>
<dbReference type="AlphaFoldDB" id="A0A1H6CV01"/>
<organism evidence="11 12">
    <name type="scientific">Actinacidiphila yanglinensis</name>
    <dbReference type="NCBI Taxonomy" id="310779"/>
    <lineage>
        <taxon>Bacteria</taxon>
        <taxon>Bacillati</taxon>
        <taxon>Actinomycetota</taxon>
        <taxon>Actinomycetes</taxon>
        <taxon>Kitasatosporales</taxon>
        <taxon>Streptomycetaceae</taxon>
        <taxon>Actinacidiphila</taxon>
    </lineage>
</organism>
<dbReference type="EMBL" id="FNVU01000010">
    <property type="protein sequence ID" value="SEG76802.1"/>
    <property type="molecule type" value="Genomic_DNA"/>
</dbReference>
<evidence type="ECO:0000256" key="1">
    <source>
        <dbReference type="ARBA" id="ARBA00001946"/>
    </source>
</evidence>
<dbReference type="InterPro" id="IPR018274">
    <property type="entry name" value="PEP_util_AS"/>
</dbReference>
<dbReference type="InterPro" id="IPR036637">
    <property type="entry name" value="Phosphohistidine_dom_sf"/>
</dbReference>
<dbReference type="InterPro" id="IPR000121">
    <property type="entry name" value="PEP_util_C"/>
</dbReference>
<dbReference type="SUPFAM" id="SSF52009">
    <property type="entry name" value="Phosphohistidine domain"/>
    <property type="match status" value="1"/>
</dbReference>
<feature type="domain" description="Phosphotransferase system enzyme I N-terminal" evidence="10">
    <location>
        <begin position="10"/>
        <end position="166"/>
    </location>
</feature>
<dbReference type="InterPro" id="IPR036618">
    <property type="entry name" value="PtsI_HPr-bd_sf"/>
</dbReference>
<protein>
    <submittedName>
        <fullName evidence="11">Phosphocarrier protein FPr</fullName>
    </submittedName>
</protein>
<dbReference type="Gene3D" id="3.20.20.60">
    <property type="entry name" value="Phosphoenolpyruvate-binding domains"/>
    <property type="match status" value="1"/>
</dbReference>
<dbReference type="InterPro" id="IPR008731">
    <property type="entry name" value="PTS_EIN"/>
</dbReference>
<evidence type="ECO:0000256" key="2">
    <source>
        <dbReference type="ARBA" id="ARBA00007837"/>
    </source>
</evidence>
<feature type="compositionally biased region" description="Pro residues" evidence="7">
    <location>
        <begin position="60"/>
        <end position="70"/>
    </location>
</feature>
<evidence type="ECO:0000313" key="11">
    <source>
        <dbReference type="EMBL" id="SEG76802.1"/>
    </source>
</evidence>
<evidence type="ECO:0000313" key="12">
    <source>
        <dbReference type="Proteomes" id="UP000236754"/>
    </source>
</evidence>
<keyword evidence="3" id="KW-0808">Transferase</keyword>
<proteinExistence type="inferred from homology"/>
<feature type="region of interest" description="Disordered" evidence="7">
    <location>
        <begin position="1"/>
        <end position="78"/>
    </location>
</feature>
<dbReference type="GO" id="GO:0046872">
    <property type="term" value="F:metal ion binding"/>
    <property type="evidence" value="ECO:0007669"/>
    <property type="project" value="UniProtKB-KW"/>
</dbReference>
<keyword evidence="5" id="KW-0418">Kinase</keyword>
<dbReference type="PROSITE" id="PS00370">
    <property type="entry name" value="PEP_ENZYMES_PHOS_SITE"/>
    <property type="match status" value="1"/>
</dbReference>
<evidence type="ECO:0000256" key="3">
    <source>
        <dbReference type="ARBA" id="ARBA00022679"/>
    </source>
</evidence>
<keyword evidence="12" id="KW-1185">Reference proteome</keyword>
<evidence type="ECO:0000256" key="7">
    <source>
        <dbReference type="SAM" id="MobiDB-lite"/>
    </source>
</evidence>
<feature type="domain" description="PEP-utilising enzyme C-terminal" evidence="9">
    <location>
        <begin position="285"/>
        <end position="567"/>
    </location>
</feature>
<gene>
    <name evidence="11" type="ORF">SAMN05216223_110133</name>
</gene>
<dbReference type="Gene3D" id="1.10.274.10">
    <property type="entry name" value="PtsI, HPr-binding domain"/>
    <property type="match status" value="1"/>
</dbReference>
<name>A0A1H6CV01_9ACTN</name>
<accession>A0A1H6CV01</accession>
<dbReference type="SUPFAM" id="SSF51621">
    <property type="entry name" value="Phosphoenolpyruvate/pyruvate domain"/>
    <property type="match status" value="1"/>
</dbReference>
<dbReference type="Proteomes" id="UP000236754">
    <property type="component" value="Unassembled WGS sequence"/>
</dbReference>
<dbReference type="PANTHER" id="PTHR46244:SF6">
    <property type="entry name" value="PHOSPHOENOLPYRUVATE-PROTEIN PHOSPHOTRANSFERASE"/>
    <property type="match status" value="1"/>
</dbReference>
<dbReference type="GO" id="GO:0009401">
    <property type="term" value="P:phosphoenolpyruvate-dependent sugar phosphotransferase system"/>
    <property type="evidence" value="ECO:0007669"/>
    <property type="project" value="InterPro"/>
</dbReference>
<dbReference type="SUPFAM" id="SSF47831">
    <property type="entry name" value="Enzyme I of the PEP:sugar phosphotransferase system HPr-binding (sub)domain"/>
    <property type="match status" value="1"/>
</dbReference>
<dbReference type="Pfam" id="PF02896">
    <property type="entry name" value="PEP-utilizers_C"/>
    <property type="match status" value="1"/>
</dbReference>
<dbReference type="InterPro" id="IPR015813">
    <property type="entry name" value="Pyrv/PenolPyrv_kinase-like_dom"/>
</dbReference>
<dbReference type="RefSeq" id="WP_103887914.1">
    <property type="nucleotide sequence ID" value="NZ_FNVU01000010.1"/>
</dbReference>
<evidence type="ECO:0000259" key="9">
    <source>
        <dbReference type="Pfam" id="PF02896"/>
    </source>
</evidence>
<dbReference type="PANTHER" id="PTHR46244">
    <property type="entry name" value="PHOSPHOENOLPYRUVATE-PROTEIN PHOSPHOTRANSFERASE"/>
    <property type="match status" value="1"/>
</dbReference>
<evidence type="ECO:0000259" key="8">
    <source>
        <dbReference type="Pfam" id="PF00391"/>
    </source>
</evidence>
<evidence type="ECO:0000256" key="5">
    <source>
        <dbReference type="ARBA" id="ARBA00022777"/>
    </source>
</evidence>
<sequence>MTGTRLRYPGRPASQGTALGDLYRVDRPLTGPGPVPPARTAAPHGGLRTLTLPGARTDPDPGPTGDPGPDPEAENGAAGPAARIAAAFDGVADRLDAVGATLRAQGRTEEAEIMEVAGLIARDPDLRQQARQLAAGGAPAPDAVRRAVDDQAAAIAALGDPVLAERAADVRQVGRRVLAVLLGGGEPEPGRPVVLAAHEIGAADLLEPGRTVTAALSVTGGPNSHAAIVARSLGIPLLLGVDPGLLDLPDGVETLVDGAVTVVRPAPAERAAALTAIAAARARRERLAAERHLPARTADGHRVTLRANVATPGEVRSALQAGADGVGLLRTELPFLDAPQWPTRAQHAAALRPVLAALAGQHVTVRTLDFADDKLPPFLAGDRPPGARLGRGLPLMLARPDAFAEQFAALLAAGAGDGLRIMIPMVADVGEVRACRALLEQAAAELGVPAPPLGIMIELPEAVGRIGALAREAAFLSLGTNDLTSRVLGLDRRDPAAGPARTAHPAVLRAVAGVVAAARSHHLPLSVCGDAAAHPLVLPLLLGLGCDTLSVAPAALDEVRAAVRRLDHAACRAVAADALVLETEEEVHHLVGRRLPAPPS</sequence>
<reference evidence="11 12" key="1">
    <citation type="submission" date="2016-10" db="EMBL/GenBank/DDBJ databases">
        <authorList>
            <person name="de Groot N.N."/>
        </authorList>
    </citation>
    <scope>NUCLEOTIDE SEQUENCE [LARGE SCALE GENOMIC DNA]</scope>
    <source>
        <strain evidence="11 12">CGMCC 4.2023</strain>
    </source>
</reference>
<evidence type="ECO:0000259" key="10">
    <source>
        <dbReference type="Pfam" id="PF05524"/>
    </source>
</evidence>
<dbReference type="InterPro" id="IPR040442">
    <property type="entry name" value="Pyrv_kinase-like_dom_sf"/>
</dbReference>
<evidence type="ECO:0000256" key="4">
    <source>
        <dbReference type="ARBA" id="ARBA00022723"/>
    </source>
</evidence>
<dbReference type="GO" id="GO:0016301">
    <property type="term" value="F:kinase activity"/>
    <property type="evidence" value="ECO:0007669"/>
    <property type="project" value="UniProtKB-KW"/>
</dbReference>
<evidence type="ECO:0000256" key="6">
    <source>
        <dbReference type="ARBA" id="ARBA00022842"/>
    </source>
</evidence>
<dbReference type="PRINTS" id="PR01736">
    <property type="entry name" value="PHPHTRNFRASE"/>
</dbReference>